<proteinExistence type="predicted"/>
<feature type="repeat" description="PPR" evidence="3">
    <location>
        <begin position="319"/>
        <end position="353"/>
    </location>
</feature>
<dbReference type="EMBL" id="SPHZ02000008">
    <property type="protein sequence ID" value="KAF0901371.1"/>
    <property type="molecule type" value="Genomic_DNA"/>
</dbReference>
<feature type="signal peptide" evidence="4">
    <location>
        <begin position="1"/>
        <end position="32"/>
    </location>
</feature>
<dbReference type="OrthoDB" id="185373at2759"/>
<keyword evidence="6" id="KW-1185">Reference proteome</keyword>
<reference evidence="5 6" key="1">
    <citation type="submission" date="2019-11" db="EMBL/GenBank/DDBJ databases">
        <title>Whole genome sequence of Oryza granulata.</title>
        <authorList>
            <person name="Li W."/>
        </authorList>
    </citation>
    <scope>NUCLEOTIDE SEQUENCE [LARGE SCALE GENOMIC DNA]</scope>
    <source>
        <strain evidence="6">cv. Menghai</strain>
        <tissue evidence="5">Leaf</tissue>
    </source>
</reference>
<feature type="repeat" description="PPR" evidence="3">
    <location>
        <begin position="62"/>
        <end position="96"/>
    </location>
</feature>
<feature type="repeat" description="PPR" evidence="3">
    <location>
        <begin position="166"/>
        <end position="200"/>
    </location>
</feature>
<dbReference type="NCBIfam" id="TIGR00756">
    <property type="entry name" value="PPR"/>
    <property type="match status" value="8"/>
</dbReference>
<evidence type="ECO:0000313" key="6">
    <source>
        <dbReference type="Proteomes" id="UP000479710"/>
    </source>
</evidence>
<dbReference type="PROSITE" id="PS51375">
    <property type="entry name" value="PPR"/>
    <property type="match status" value="7"/>
</dbReference>
<evidence type="ECO:0000256" key="4">
    <source>
        <dbReference type="SAM" id="SignalP"/>
    </source>
</evidence>
<dbReference type="Pfam" id="PF13041">
    <property type="entry name" value="PPR_2"/>
    <property type="match status" value="4"/>
</dbReference>
<sequence length="437" mass="47959">MLPAFFSRSLRRFPRLAPTLLSFNLLLKCVCSSLAPRDPGCYLEIALRILYEIIPGWNLAPDKFTYSTVVSALADAGRVDDAVALVHEMVADGVVAAEAFNPVLRAMLRAGDVKGAAKLFGFMQLKGCVPTAVTYNVLVHGLLVCGRAGAAMGVMRRMEREGVVPGVMTYGAVVDGLVRCGRVKDAWKVAEEMEKNGLAPNEFVYSTVITGFCKSGEIDWALKVWEAMVAGLALSVWEEMIGVGCMPNAVSYSILINGLCNVGRLKDAMMVWKHMLGCGCAPDTIAYTSMIKGLCVSGMVDGGLRLFYDMMARGDAEPDVISYNVLLDGLLLAKDLPRAMDLLNRMLDQGCDPDTVTCNMFLREFGAGERKGREFLEGLIMRLCNRGRNMAAGEVLMVMLAKYIVPEPPIWEMVVRDICRRKREHGAHTREFLTPFV</sequence>
<feature type="repeat" description="PPR" evidence="3">
    <location>
        <begin position="201"/>
        <end position="231"/>
    </location>
</feature>
<dbReference type="PANTHER" id="PTHR47942">
    <property type="entry name" value="TETRATRICOPEPTIDE REPEAT (TPR)-LIKE SUPERFAMILY PROTEIN-RELATED"/>
    <property type="match status" value="1"/>
</dbReference>
<name>A0A6G1CMR7_9ORYZ</name>
<comment type="caution">
    <text evidence="5">The sequence shown here is derived from an EMBL/GenBank/DDBJ whole genome shotgun (WGS) entry which is preliminary data.</text>
</comment>
<dbReference type="Proteomes" id="UP000479710">
    <property type="component" value="Unassembled WGS sequence"/>
</dbReference>
<feature type="non-terminal residue" evidence="5">
    <location>
        <position position="437"/>
    </location>
</feature>
<dbReference type="Pfam" id="PF12854">
    <property type="entry name" value="PPR_1"/>
    <property type="match status" value="1"/>
</dbReference>
<organism evidence="5 6">
    <name type="scientific">Oryza meyeriana var. granulata</name>
    <dbReference type="NCBI Taxonomy" id="110450"/>
    <lineage>
        <taxon>Eukaryota</taxon>
        <taxon>Viridiplantae</taxon>
        <taxon>Streptophyta</taxon>
        <taxon>Embryophyta</taxon>
        <taxon>Tracheophyta</taxon>
        <taxon>Spermatophyta</taxon>
        <taxon>Magnoliopsida</taxon>
        <taxon>Liliopsida</taxon>
        <taxon>Poales</taxon>
        <taxon>Poaceae</taxon>
        <taxon>BOP clade</taxon>
        <taxon>Oryzoideae</taxon>
        <taxon>Oryzeae</taxon>
        <taxon>Oryzinae</taxon>
        <taxon>Oryza</taxon>
        <taxon>Oryza meyeriana</taxon>
    </lineage>
</organism>
<evidence type="ECO:0000256" key="2">
    <source>
        <dbReference type="ARBA" id="ARBA00022946"/>
    </source>
</evidence>
<feature type="chain" id="PRO_5026002819" description="Pentacotripeptide-repeat region of PRORP domain-containing protein" evidence="4">
    <location>
        <begin position="33"/>
        <end position="437"/>
    </location>
</feature>
<dbReference type="InterPro" id="IPR002885">
    <property type="entry name" value="PPR_rpt"/>
</dbReference>
<evidence type="ECO:0000256" key="3">
    <source>
        <dbReference type="PROSITE-ProRule" id="PRU00708"/>
    </source>
</evidence>
<feature type="repeat" description="PPR" evidence="3">
    <location>
        <begin position="283"/>
        <end position="318"/>
    </location>
</feature>
<dbReference type="InterPro" id="IPR011990">
    <property type="entry name" value="TPR-like_helical_dom_sf"/>
</dbReference>
<evidence type="ECO:0000313" key="5">
    <source>
        <dbReference type="EMBL" id="KAF0901371.1"/>
    </source>
</evidence>
<dbReference type="InterPro" id="IPR051222">
    <property type="entry name" value="PPR/CCM1_RNA-binding"/>
</dbReference>
<protein>
    <recommendedName>
        <fullName evidence="7">Pentacotripeptide-repeat region of PRORP domain-containing protein</fullName>
    </recommendedName>
</protein>
<dbReference type="Gene3D" id="1.25.40.10">
    <property type="entry name" value="Tetratricopeptide repeat domain"/>
    <property type="match status" value="4"/>
</dbReference>
<evidence type="ECO:0000256" key="1">
    <source>
        <dbReference type="ARBA" id="ARBA00022737"/>
    </source>
</evidence>
<evidence type="ECO:0008006" key="7">
    <source>
        <dbReference type="Google" id="ProtNLM"/>
    </source>
</evidence>
<dbReference type="PANTHER" id="PTHR47942:SF80">
    <property type="entry name" value="OS06G0499301 PROTEIN"/>
    <property type="match status" value="1"/>
</dbReference>
<dbReference type="AlphaFoldDB" id="A0A6G1CMR7"/>
<keyword evidence="1" id="KW-0677">Repeat</keyword>
<gene>
    <name evidence="5" type="ORF">E2562_000254</name>
</gene>
<keyword evidence="2" id="KW-0809">Transit peptide</keyword>
<keyword evidence="4" id="KW-0732">Signal</keyword>
<feature type="repeat" description="PPR" evidence="3">
    <location>
        <begin position="248"/>
        <end position="282"/>
    </location>
</feature>
<feature type="repeat" description="PPR" evidence="3">
    <location>
        <begin position="131"/>
        <end position="165"/>
    </location>
</feature>
<accession>A0A6G1CMR7</accession>